<keyword evidence="1" id="KW-0472">Membrane</keyword>
<feature type="transmembrane region" description="Helical" evidence="1">
    <location>
        <begin position="30"/>
        <end position="56"/>
    </location>
</feature>
<protein>
    <submittedName>
        <fullName evidence="2">Uncharacterized protein</fullName>
    </submittedName>
</protein>
<gene>
    <name evidence="2" type="ORF">L3Y34_006423</name>
</gene>
<proteinExistence type="predicted"/>
<name>A0AAE8ZXG6_CAEBR</name>
<evidence type="ECO:0000313" key="3">
    <source>
        <dbReference type="Proteomes" id="UP000827892"/>
    </source>
</evidence>
<dbReference type="PANTHER" id="PTHR45907:SF19">
    <property type="entry name" value="SERPENTINE RECEPTOR, CLASS J"/>
    <property type="match status" value="1"/>
</dbReference>
<keyword evidence="1" id="KW-1133">Transmembrane helix</keyword>
<evidence type="ECO:0000313" key="2">
    <source>
        <dbReference type="EMBL" id="ULT86698.1"/>
    </source>
</evidence>
<dbReference type="Proteomes" id="UP000827892">
    <property type="component" value="Chromosome V"/>
</dbReference>
<organism evidence="2 3">
    <name type="scientific">Caenorhabditis briggsae</name>
    <dbReference type="NCBI Taxonomy" id="6238"/>
    <lineage>
        <taxon>Eukaryota</taxon>
        <taxon>Metazoa</taxon>
        <taxon>Ecdysozoa</taxon>
        <taxon>Nematoda</taxon>
        <taxon>Chromadorea</taxon>
        <taxon>Rhabditida</taxon>
        <taxon>Rhabditina</taxon>
        <taxon>Rhabditomorpha</taxon>
        <taxon>Rhabditoidea</taxon>
        <taxon>Rhabditidae</taxon>
        <taxon>Peloderinae</taxon>
        <taxon>Caenorhabditis</taxon>
    </lineage>
</organism>
<evidence type="ECO:0000256" key="1">
    <source>
        <dbReference type="SAM" id="Phobius"/>
    </source>
</evidence>
<keyword evidence="1" id="KW-0812">Transmembrane</keyword>
<dbReference type="PANTHER" id="PTHR45907">
    <property type="entry name" value="SERPENTINE RECEPTOR, CLASS J"/>
    <property type="match status" value="1"/>
</dbReference>
<feature type="transmembrane region" description="Helical" evidence="1">
    <location>
        <begin position="119"/>
        <end position="138"/>
    </location>
</feature>
<reference evidence="2 3" key="1">
    <citation type="submission" date="2022-02" db="EMBL/GenBank/DDBJ databases">
        <title>Chromosome-level reference genomes for two strains of Caenorhabditis briggsae: an improved platform for comparative genomics.</title>
        <authorList>
            <person name="Stevens L."/>
            <person name="Andersen E.C."/>
        </authorList>
    </citation>
    <scope>NUCLEOTIDE SEQUENCE [LARGE SCALE GENOMIC DNA]</scope>
    <source>
        <strain evidence="2">QX1410_ONT</strain>
        <tissue evidence="2">Whole-organism</tissue>
    </source>
</reference>
<dbReference type="SUPFAM" id="SSF81321">
    <property type="entry name" value="Family A G protein-coupled receptor-like"/>
    <property type="match status" value="1"/>
</dbReference>
<dbReference type="AlphaFoldDB" id="A0AAE8ZXG6"/>
<dbReference type="EMBL" id="CP090895">
    <property type="protein sequence ID" value="ULT86698.1"/>
    <property type="molecule type" value="Genomic_DNA"/>
</dbReference>
<accession>A0AAE8ZXG6</accession>
<feature type="transmembrane region" description="Helical" evidence="1">
    <location>
        <begin position="76"/>
        <end position="99"/>
    </location>
</feature>
<dbReference type="Pfam" id="PF10319">
    <property type="entry name" value="7TM_GPCR_Srj"/>
    <property type="match status" value="1"/>
</dbReference>
<dbReference type="InterPro" id="IPR019423">
    <property type="entry name" value="7TM_GPCR_serpentine_rcpt_Srj"/>
</dbReference>
<sequence length="166" mass="18534">MKFYGHDPMEMNVVIAQYKETHPAFIRDSWIGIGLLSIVSFTSLAMIVCFGCLIVLEFKKQSSFMSATTKRQQTQLIKALVVQTIIPTLASFSPCSFSWYQPLFGIDGWKWLQSTNSIVMSIFPVLDPVSTILVLPAFRRLKSLSLYLVGTNKDSSAVTVHTASCL</sequence>